<comment type="caution">
    <text evidence="3">The sequence shown here is derived from an EMBL/GenBank/DDBJ whole genome shotgun (WGS) entry which is preliminary data.</text>
</comment>
<dbReference type="RefSeq" id="WP_006293731.1">
    <property type="nucleotide sequence ID" value="NZ_GG770226.1"/>
</dbReference>
<evidence type="ECO:0000256" key="2">
    <source>
        <dbReference type="SAM" id="MobiDB-lite"/>
    </source>
</evidence>
<feature type="compositionally biased region" description="Low complexity" evidence="2">
    <location>
        <begin position="15"/>
        <end position="32"/>
    </location>
</feature>
<feature type="coiled-coil region" evidence="1">
    <location>
        <begin position="61"/>
        <end position="281"/>
    </location>
</feature>
<evidence type="ECO:0000313" key="3">
    <source>
        <dbReference type="EMBL" id="EFG26258.1"/>
    </source>
</evidence>
<sequence>MTKTTDDSRTNSQTDSSSFDGSIDGSSLSSGDRQIVCPHCHHAFTVNEDEYQKLLAQVRGKEFEKELHERLQREEDALKAEHQLELEKELNKKKSEFSEAMDNQKEQMAALEKKIQDLQSQKDLSLAEIKNEKDKKIASLEEQLKIISDQKDKERDLAITKADSEWERKIEDYKSKLNDEKAKGEKELSDIRHAKEQEISQLRAQLDKIALEKDQEKGKEIASLRQELVETTSKLTNQITEAKNQLELEKQKGENQLTKSHTELVEQKSSYEAQLKAALEQVAFYKNFKATQSTKAIGEDLEQYCYNQFNKLRSTAFRGVYFEKDNKVSRTGSKGDFIYREKDADGQEILSIMFDMKNDSETTQKSQRHKNADFFKELDKDRKEKNCEYAVLVSMLEPDNDFYNDGIVDVSYMNDSYKKMYAIRPQFFIVLISLLRNEALNSVDLRRQLAEARNQNIDITHFEQELDDFKDAFSKNYLSYKKNYEEAIKQIDAAISRMEAVKKALTTSENQLRLANNKLDKVEVKKLTKNNPTMQAKFAQLEG</sequence>
<protein>
    <recommendedName>
        <fullName evidence="5">DUF2130 domain-containing protein</fullName>
    </recommendedName>
</protein>
<dbReference type="Pfam" id="PF09903">
    <property type="entry name" value="DUF2130"/>
    <property type="match status" value="1"/>
</dbReference>
<feature type="region of interest" description="Disordered" evidence="2">
    <location>
        <begin position="1"/>
        <end position="32"/>
    </location>
</feature>
<evidence type="ECO:0000313" key="4">
    <source>
        <dbReference type="Proteomes" id="UP000005777"/>
    </source>
</evidence>
<reference evidence="3 4" key="1">
    <citation type="submission" date="2012-01" db="EMBL/GenBank/DDBJ databases">
        <title>The Genome Sequence of Scardovia inopinata F0304.</title>
        <authorList>
            <consortium name="The Broad Institute Genome Sequencing Platform"/>
            <person name="Earl A."/>
            <person name="Ward D."/>
            <person name="Feldgarden M."/>
            <person name="Gevers D."/>
            <person name="Izard J."/>
            <person name="Baranova O.V."/>
            <person name="Blanton J.M."/>
            <person name="Tanner A.C."/>
            <person name="Dewhirst F.E."/>
            <person name="Young S.K."/>
            <person name="Zeng Q."/>
            <person name="Gargeya S."/>
            <person name="Fitzgerald M."/>
            <person name="Haas B."/>
            <person name="Abouelleil A."/>
            <person name="Alvarado L."/>
            <person name="Arachchi H.M."/>
            <person name="Berlin A."/>
            <person name="Chapman S.B."/>
            <person name="Gearin G."/>
            <person name="Goldberg J."/>
            <person name="Griggs A."/>
            <person name="Gujja S."/>
            <person name="Hansen M."/>
            <person name="Heiman D."/>
            <person name="Howarth C."/>
            <person name="Larimer J."/>
            <person name="Lui A."/>
            <person name="MacDonald P.J."/>
            <person name="McCowen C."/>
            <person name="Montmayeur A."/>
            <person name="Murphy C."/>
            <person name="Neiman D."/>
            <person name="Pearson M."/>
            <person name="Priest M."/>
            <person name="Roberts A."/>
            <person name="Saif S."/>
            <person name="Shea T."/>
            <person name="Sisk P."/>
            <person name="Stolte C."/>
            <person name="Sykes S."/>
            <person name="Wortman J."/>
            <person name="Nusbaum C."/>
            <person name="Birren B."/>
        </authorList>
    </citation>
    <scope>NUCLEOTIDE SEQUENCE [LARGE SCALE GENOMIC DNA]</scope>
    <source>
        <strain evidence="3 4">F0304</strain>
    </source>
</reference>
<keyword evidence="1" id="KW-0175">Coiled coil</keyword>
<dbReference type="AlphaFoldDB" id="W5IHF1"/>
<keyword evidence="4" id="KW-1185">Reference proteome</keyword>
<dbReference type="InterPro" id="IPR019219">
    <property type="entry name" value="DUF2130"/>
</dbReference>
<name>W5IHF1_SCAIO</name>
<gene>
    <name evidence="3" type="ORF">HMPREF9020_01341</name>
</gene>
<dbReference type="Proteomes" id="UP000005777">
    <property type="component" value="Unassembled WGS sequence"/>
</dbReference>
<evidence type="ECO:0000256" key="1">
    <source>
        <dbReference type="SAM" id="Coils"/>
    </source>
</evidence>
<feature type="coiled-coil region" evidence="1">
    <location>
        <begin position="481"/>
        <end position="525"/>
    </location>
</feature>
<dbReference type="HOGENOM" id="CLU_034837_0_0_11"/>
<organism evidence="3 4">
    <name type="scientific">Scardovia inopinata F0304</name>
    <dbReference type="NCBI Taxonomy" id="641146"/>
    <lineage>
        <taxon>Bacteria</taxon>
        <taxon>Bacillati</taxon>
        <taxon>Actinomycetota</taxon>
        <taxon>Actinomycetes</taxon>
        <taxon>Bifidobacteriales</taxon>
        <taxon>Bifidobacteriaceae</taxon>
        <taxon>Scardovia</taxon>
    </lineage>
</organism>
<accession>W5IHF1</accession>
<evidence type="ECO:0008006" key="5">
    <source>
        <dbReference type="Google" id="ProtNLM"/>
    </source>
</evidence>
<proteinExistence type="predicted"/>
<dbReference type="eggNOG" id="COG4487">
    <property type="taxonomic scope" value="Bacteria"/>
</dbReference>
<dbReference type="EMBL" id="ADCX01000013">
    <property type="protein sequence ID" value="EFG26258.1"/>
    <property type="molecule type" value="Genomic_DNA"/>
</dbReference>